<dbReference type="Gene3D" id="3.40.50.1820">
    <property type="entry name" value="alpha/beta hydrolase"/>
    <property type="match status" value="1"/>
</dbReference>
<dbReference type="OrthoDB" id="6431331at2759"/>
<evidence type="ECO:0000313" key="6">
    <source>
        <dbReference type="EMBL" id="KUI55749.1"/>
    </source>
</evidence>
<keyword evidence="4" id="KW-0812">Transmembrane</keyword>
<feature type="transmembrane region" description="Helical" evidence="4">
    <location>
        <begin position="78"/>
        <end position="96"/>
    </location>
</feature>
<evidence type="ECO:0000256" key="4">
    <source>
        <dbReference type="SAM" id="Phobius"/>
    </source>
</evidence>
<feature type="transmembrane region" description="Helical" evidence="4">
    <location>
        <begin position="26"/>
        <end position="44"/>
    </location>
</feature>
<accession>A0A194UVV8</accession>
<reference evidence="7" key="1">
    <citation type="submission" date="2014-12" db="EMBL/GenBank/DDBJ databases">
        <title>Genome Sequence of Valsa Canker Pathogens Uncovers a Specific Adaption of Colonization on Woody Bark.</title>
        <authorList>
            <person name="Yin Z."/>
            <person name="Liu H."/>
            <person name="Gao X."/>
            <person name="Li Z."/>
            <person name="Song N."/>
            <person name="Ke X."/>
            <person name="Dai Q."/>
            <person name="Wu Y."/>
            <person name="Sun Y."/>
            <person name="Xu J.-R."/>
            <person name="Kang Z.K."/>
            <person name="Wang L."/>
            <person name="Huang L."/>
        </authorList>
    </citation>
    <scope>NUCLEOTIDE SEQUENCE [LARGE SCALE GENOMIC DNA]</scope>
    <source>
        <strain evidence="7">SXYL134</strain>
    </source>
</reference>
<sequence>METDVQQKRPEQNTKKNAECHANQQLPIAVAIAIAIAIAIVISIRMLNPTFYGLVFIRICVFFLTYLPLIVLFLPRPFWIILPVEALYYAFVLWPFKRRLSHLARHPPQGPDRAAIFQRCLDNIPDPERYLSLWALGADINDIKRDNVRDFLLWAFFDQEEATPDIEEELETFIVKTEAQLGRPLAPGLGNARHMRLTFDQVPHRYRSVVWYLTVGLVDTATHCHMLWKGFQFWPCSLRTNLLDVFPARPLASLDRMQRQSPSDELSYWYRGRQCADSSSTTLPVVFLHGIGIGLYPYVPFLSSLPSTSAVLALEILPISMRLTKTNILARPDFIRHLKKILQHHGIDKFVLIGHSYGTVLTTHVLHDPDLGARVQGVVLVDPVTLLLHLPDVAYNFTRRKPRTANEWQLWYLASMDPGIALVLGRHFFWRENIIWKDELVAGGRKAAVCLAGRDLIVDTRIVARYLTEDEDGGSGEVLESAKVDDVKVDESSIARPDIARRNTLDKQLAHRPDRAELIEKNILPASSAAPGLLAQQKEERLKTNNASTIFRREQLQKHMRADSLNEKIAHRPSPDELIKKGVLNPNEDPRSPEQK</sequence>
<evidence type="ECO:0000256" key="2">
    <source>
        <dbReference type="PROSITE-ProRule" id="PRU00401"/>
    </source>
</evidence>
<dbReference type="Gene3D" id="6.10.150.10">
    <property type="match status" value="2"/>
</dbReference>
<feature type="repeat" description="RPEL" evidence="2">
    <location>
        <begin position="503"/>
        <end position="528"/>
    </location>
</feature>
<organism evidence="6 7">
    <name type="scientific">Cytospora mali</name>
    <name type="common">Apple Valsa canker fungus</name>
    <name type="synonym">Valsa mali</name>
    <dbReference type="NCBI Taxonomy" id="578113"/>
    <lineage>
        <taxon>Eukaryota</taxon>
        <taxon>Fungi</taxon>
        <taxon>Dikarya</taxon>
        <taxon>Ascomycota</taxon>
        <taxon>Pezizomycotina</taxon>
        <taxon>Sordariomycetes</taxon>
        <taxon>Sordariomycetidae</taxon>
        <taxon>Diaporthales</taxon>
        <taxon>Cytosporaceae</taxon>
        <taxon>Cytospora</taxon>
    </lineage>
</organism>
<feature type="domain" description="AB hydrolase-1" evidence="5">
    <location>
        <begin position="285"/>
        <end position="401"/>
    </location>
</feature>
<proteinExistence type="predicted"/>
<feature type="transmembrane region" description="Helical" evidence="4">
    <location>
        <begin position="51"/>
        <end position="72"/>
    </location>
</feature>
<name>A0A194UVV8_CYTMA</name>
<dbReference type="Pfam" id="PF02755">
    <property type="entry name" value="RPEL"/>
    <property type="match status" value="2"/>
</dbReference>
<dbReference type="PROSITE" id="PS51073">
    <property type="entry name" value="RPEL"/>
    <property type="match status" value="2"/>
</dbReference>
<dbReference type="PANTHER" id="PTHR37471:SF1">
    <property type="entry name" value="AB HYDROLASE-1 DOMAIN-CONTAINING PROTEIN"/>
    <property type="match status" value="1"/>
</dbReference>
<feature type="repeat" description="RPEL" evidence="2">
    <location>
        <begin position="563"/>
        <end position="588"/>
    </location>
</feature>
<keyword evidence="7" id="KW-1185">Reference proteome</keyword>
<dbReference type="SMART" id="SM00707">
    <property type="entry name" value="RPEL"/>
    <property type="match status" value="2"/>
</dbReference>
<dbReference type="InterPro" id="IPR000073">
    <property type="entry name" value="AB_hydrolase_1"/>
</dbReference>
<gene>
    <name evidence="6" type="ORF">VP1G_03159</name>
</gene>
<dbReference type="SUPFAM" id="SSF53474">
    <property type="entry name" value="alpha/beta-Hydrolases"/>
    <property type="match status" value="1"/>
</dbReference>
<dbReference type="InterPro" id="IPR029058">
    <property type="entry name" value="AB_hydrolase_fold"/>
</dbReference>
<dbReference type="AlphaFoldDB" id="A0A194UVV8"/>
<evidence type="ECO:0000259" key="5">
    <source>
        <dbReference type="Pfam" id="PF00561"/>
    </source>
</evidence>
<feature type="region of interest" description="Disordered" evidence="3">
    <location>
        <begin position="544"/>
        <end position="596"/>
    </location>
</feature>
<evidence type="ECO:0000256" key="3">
    <source>
        <dbReference type="SAM" id="MobiDB-lite"/>
    </source>
</evidence>
<dbReference type="EMBL" id="KN714683">
    <property type="protein sequence ID" value="KUI55749.1"/>
    <property type="molecule type" value="Genomic_DNA"/>
</dbReference>
<evidence type="ECO:0000256" key="1">
    <source>
        <dbReference type="ARBA" id="ARBA00022737"/>
    </source>
</evidence>
<dbReference type="STRING" id="694573.A0A194UVV8"/>
<protein>
    <submittedName>
        <fullName evidence="6">MKL/myocardin-like protein 1</fullName>
    </submittedName>
</protein>
<keyword evidence="1" id="KW-0677">Repeat</keyword>
<keyword evidence="4" id="KW-0472">Membrane</keyword>
<dbReference type="Pfam" id="PF00561">
    <property type="entry name" value="Abhydrolase_1"/>
    <property type="match status" value="1"/>
</dbReference>
<dbReference type="PANTHER" id="PTHR37471">
    <property type="entry name" value="UNNAMED PRODUCT"/>
    <property type="match status" value="1"/>
</dbReference>
<feature type="compositionally biased region" description="Basic and acidic residues" evidence="3">
    <location>
        <begin position="551"/>
        <end position="580"/>
    </location>
</feature>
<dbReference type="InterPro" id="IPR004018">
    <property type="entry name" value="RPEL_repeat"/>
</dbReference>
<dbReference type="Proteomes" id="UP000078576">
    <property type="component" value="Unassembled WGS sequence"/>
</dbReference>
<evidence type="ECO:0000313" key="7">
    <source>
        <dbReference type="Proteomes" id="UP000078576"/>
    </source>
</evidence>
<keyword evidence="4" id="KW-1133">Transmembrane helix</keyword>